<reference evidence="2 3" key="1">
    <citation type="submission" date="2024-06" db="EMBL/GenBank/DDBJ databases">
        <title>Genomic Encyclopedia of Type Strains, Phase V (KMG-V): Genome sequencing to study the core and pangenomes of soil and plant-associated prokaryotes.</title>
        <authorList>
            <person name="Whitman W."/>
        </authorList>
    </citation>
    <scope>NUCLEOTIDE SEQUENCE [LARGE SCALE GENOMIC DNA]</scope>
    <source>
        <strain evidence="2 3">NE40</strain>
    </source>
</reference>
<proteinExistence type="predicted"/>
<protein>
    <submittedName>
        <fullName evidence="2">Uncharacterized protein</fullName>
    </submittedName>
</protein>
<sequence>MSDVAAGRNSTWLLLCLVVVLFTADTGASELCLVISDHHRISPGNAIFLPRLASFQCFYQRGVGSTSGKKESSVVYNADSDQVWVLRSGSCCHSVQGSASTGSGGNEPPERPSDYSRQEPYDYLVHQSPIRRWLLRLLSFFFRMCGRDCFTGGSGDEGAIRLISADDDSDPYSEACENALENYAHELDSLTQERVMGILTQHSKIVVDVSELGEWIRRCIESGRYSQAAIEQLEAEHLKLRLKEADLRTCFENLLRSYCRERRDNPER</sequence>
<evidence type="ECO:0000313" key="3">
    <source>
        <dbReference type="Proteomes" id="UP001549366"/>
    </source>
</evidence>
<feature type="region of interest" description="Disordered" evidence="1">
    <location>
        <begin position="95"/>
        <end position="117"/>
    </location>
</feature>
<accession>A0ABV2SMW5</accession>
<comment type="caution">
    <text evidence="2">The sequence shown here is derived from an EMBL/GenBank/DDBJ whole genome shotgun (WGS) entry which is preliminary data.</text>
</comment>
<organism evidence="2 3">
    <name type="scientific">Endozoicomonas lisbonensis</name>
    <dbReference type="NCBI Taxonomy" id="3120522"/>
    <lineage>
        <taxon>Bacteria</taxon>
        <taxon>Pseudomonadati</taxon>
        <taxon>Pseudomonadota</taxon>
        <taxon>Gammaproteobacteria</taxon>
        <taxon>Oceanospirillales</taxon>
        <taxon>Endozoicomonadaceae</taxon>
        <taxon>Endozoicomonas</taxon>
    </lineage>
</organism>
<evidence type="ECO:0000313" key="2">
    <source>
        <dbReference type="EMBL" id="MET4759116.1"/>
    </source>
</evidence>
<keyword evidence="3" id="KW-1185">Reference proteome</keyword>
<evidence type="ECO:0000256" key="1">
    <source>
        <dbReference type="SAM" id="MobiDB-lite"/>
    </source>
</evidence>
<dbReference type="Proteomes" id="UP001549366">
    <property type="component" value="Unassembled WGS sequence"/>
</dbReference>
<dbReference type="EMBL" id="JBEWTB010000002">
    <property type="protein sequence ID" value="MET4759116.1"/>
    <property type="molecule type" value="Genomic_DNA"/>
</dbReference>
<feature type="compositionally biased region" description="Basic and acidic residues" evidence="1">
    <location>
        <begin position="108"/>
        <end position="117"/>
    </location>
</feature>
<gene>
    <name evidence="2" type="ORF">V5J35_004308</name>
</gene>
<name>A0ABV2SMW5_9GAMM</name>